<dbReference type="Pfam" id="PF00561">
    <property type="entry name" value="Abhydrolase_1"/>
    <property type="match status" value="1"/>
</dbReference>
<proteinExistence type="inferred from homology"/>
<evidence type="ECO:0000256" key="5">
    <source>
        <dbReference type="SAM" id="MobiDB-lite"/>
    </source>
</evidence>
<keyword evidence="8" id="KW-1185">Reference proteome</keyword>
<protein>
    <recommendedName>
        <fullName evidence="3">Protein ABHD8</fullName>
    </recommendedName>
    <alternativeName>
        <fullName evidence="4">Alpha/beta hydrolase domain-containing protein 8</fullName>
    </alternativeName>
</protein>
<dbReference type="SUPFAM" id="SSF53474">
    <property type="entry name" value="alpha/beta-Hydrolases"/>
    <property type="match status" value="1"/>
</dbReference>
<evidence type="ECO:0000256" key="3">
    <source>
        <dbReference type="ARBA" id="ARBA00039466"/>
    </source>
</evidence>
<keyword evidence="2" id="KW-0378">Hydrolase</keyword>
<organism evidence="7 8">
    <name type="scientific">Electrophorus voltai</name>
    <dbReference type="NCBI Taxonomy" id="2609070"/>
    <lineage>
        <taxon>Eukaryota</taxon>
        <taxon>Metazoa</taxon>
        <taxon>Chordata</taxon>
        <taxon>Craniata</taxon>
        <taxon>Vertebrata</taxon>
        <taxon>Euteleostomi</taxon>
        <taxon>Actinopterygii</taxon>
        <taxon>Neopterygii</taxon>
        <taxon>Teleostei</taxon>
        <taxon>Ostariophysi</taxon>
        <taxon>Gymnotiformes</taxon>
        <taxon>Gymnotoidei</taxon>
        <taxon>Gymnotidae</taxon>
        <taxon>Electrophorus</taxon>
    </lineage>
</organism>
<evidence type="ECO:0000256" key="1">
    <source>
        <dbReference type="ARBA" id="ARBA00008645"/>
    </source>
</evidence>
<dbReference type="GO" id="GO:0052689">
    <property type="term" value="F:carboxylic ester hydrolase activity"/>
    <property type="evidence" value="ECO:0007669"/>
    <property type="project" value="TreeGrafter"/>
</dbReference>
<dbReference type="InterPro" id="IPR029058">
    <property type="entry name" value="AB_hydrolase_fold"/>
</dbReference>
<evidence type="ECO:0000259" key="6">
    <source>
        <dbReference type="Pfam" id="PF00561"/>
    </source>
</evidence>
<dbReference type="PRINTS" id="PR00412">
    <property type="entry name" value="EPOXHYDRLASE"/>
</dbReference>
<dbReference type="GO" id="GO:0042171">
    <property type="term" value="F:lysophosphatidic acid acyltransferase activity"/>
    <property type="evidence" value="ECO:0007669"/>
    <property type="project" value="TreeGrafter"/>
</dbReference>
<accession>A0AAD9E5G7</accession>
<evidence type="ECO:0000313" key="8">
    <source>
        <dbReference type="Proteomes" id="UP001239994"/>
    </source>
</evidence>
<feature type="region of interest" description="Disordered" evidence="5">
    <location>
        <begin position="92"/>
        <end position="123"/>
    </location>
</feature>
<name>A0AAD9E5G7_9TELE</name>
<evidence type="ECO:0000256" key="2">
    <source>
        <dbReference type="ARBA" id="ARBA00022801"/>
    </source>
</evidence>
<evidence type="ECO:0000313" key="7">
    <source>
        <dbReference type="EMBL" id="KAK1805741.1"/>
    </source>
</evidence>
<dbReference type="GO" id="GO:0055088">
    <property type="term" value="P:lipid homeostasis"/>
    <property type="evidence" value="ECO:0007669"/>
    <property type="project" value="TreeGrafter"/>
</dbReference>
<dbReference type="GO" id="GO:0005739">
    <property type="term" value="C:mitochondrion"/>
    <property type="evidence" value="ECO:0007669"/>
    <property type="project" value="TreeGrafter"/>
</dbReference>
<gene>
    <name evidence="7" type="ORF">P4O66_002004</name>
</gene>
<reference evidence="7" key="1">
    <citation type="submission" date="2023-03" db="EMBL/GenBank/DDBJ databases">
        <title>Electrophorus voltai genome.</title>
        <authorList>
            <person name="Bian C."/>
        </authorList>
    </citation>
    <scope>NUCLEOTIDE SEQUENCE</scope>
    <source>
        <strain evidence="7">CB-2022</strain>
        <tissue evidence="7">Muscle</tissue>
    </source>
</reference>
<dbReference type="Proteomes" id="UP001239994">
    <property type="component" value="Unassembled WGS sequence"/>
</dbReference>
<dbReference type="InterPro" id="IPR000073">
    <property type="entry name" value="AB_hydrolase_1"/>
</dbReference>
<feature type="domain" description="AB hydrolase-1" evidence="6">
    <location>
        <begin position="154"/>
        <end position="256"/>
    </location>
</feature>
<dbReference type="PANTHER" id="PTHR42886:SF83">
    <property type="entry name" value="PROTEIN ABHD8"/>
    <property type="match status" value="1"/>
</dbReference>
<dbReference type="GO" id="GO:1900226">
    <property type="term" value="P:negative regulation of NLRP3 inflammasome complex assembly"/>
    <property type="evidence" value="ECO:0007669"/>
    <property type="project" value="UniProtKB-ARBA"/>
</dbReference>
<comment type="caution">
    <text evidence="7">The sequence shown here is derived from an EMBL/GenBank/DDBJ whole genome shotgun (WGS) entry which is preliminary data.</text>
</comment>
<dbReference type="EMBL" id="JAROKS010000002">
    <property type="protein sequence ID" value="KAK1805741.1"/>
    <property type="molecule type" value="Genomic_DNA"/>
</dbReference>
<dbReference type="FunFam" id="3.40.50.1820:FF:000017">
    <property type="entry name" value="Abhydrolase domain containing 8"/>
    <property type="match status" value="1"/>
</dbReference>
<comment type="similarity">
    <text evidence="1">Belongs to the AB hydrolase superfamily.</text>
</comment>
<dbReference type="PRINTS" id="PR00111">
    <property type="entry name" value="ABHYDROLASE"/>
</dbReference>
<dbReference type="AlphaFoldDB" id="A0AAD9E5G7"/>
<dbReference type="Gene3D" id="3.40.50.1820">
    <property type="entry name" value="alpha/beta hydrolase"/>
    <property type="match status" value="1"/>
</dbReference>
<evidence type="ECO:0000256" key="4">
    <source>
        <dbReference type="ARBA" id="ARBA00041848"/>
    </source>
</evidence>
<sequence length="405" mass="45011">MFNSFMDAILCCLTGKSANAVGPLETSEPVGGFEFVEVKPGRVLCVLHIVPDRPMVEEMTAGDGASVSCKRRITVFRNGQLLIENVSEAMPPDTVRCQNGDSSAEAEPPDGCEPPAVPAMSERQQRTWGKAKHTVLIDHERTVTCCKETHPDVALYFIHGVGGSLDMWSRQLDYFSQLGYEVIALDLAGHGASSAPRVTAAYTFYALAEDIRIIFQTYKKQRNILIGHSYGASFCTFLAHEYPEQVHKVVMINGGGPTALEPSLCSVFNLPTCVLHCMSPCLSWSFLMAGFANQGKEEKKLLKEKNVFSVSSFVLRSMMSGQYWPEGDEVYHAELTVPTLLVHGMHDKFVPVQEDQRMAEILLLGFLKVIDEGSHMVMMECPDRVNTLLHEFFLWQPSPQILNKK</sequence>
<dbReference type="PANTHER" id="PTHR42886">
    <property type="entry name" value="RE40534P-RELATED"/>
    <property type="match status" value="1"/>
</dbReference>
<dbReference type="InterPro" id="IPR000639">
    <property type="entry name" value="Epox_hydrolase-like"/>
</dbReference>
<dbReference type="GO" id="GO:0006654">
    <property type="term" value="P:phosphatidic acid biosynthetic process"/>
    <property type="evidence" value="ECO:0007669"/>
    <property type="project" value="TreeGrafter"/>
</dbReference>